<proteinExistence type="predicted"/>
<gene>
    <name evidence="2" type="ORF">AMECASPLE_003090</name>
</gene>
<organism evidence="2 3">
    <name type="scientific">Ameca splendens</name>
    <dbReference type="NCBI Taxonomy" id="208324"/>
    <lineage>
        <taxon>Eukaryota</taxon>
        <taxon>Metazoa</taxon>
        <taxon>Chordata</taxon>
        <taxon>Craniata</taxon>
        <taxon>Vertebrata</taxon>
        <taxon>Euteleostomi</taxon>
        <taxon>Actinopterygii</taxon>
        <taxon>Neopterygii</taxon>
        <taxon>Teleostei</taxon>
        <taxon>Neoteleostei</taxon>
        <taxon>Acanthomorphata</taxon>
        <taxon>Ovalentaria</taxon>
        <taxon>Atherinomorphae</taxon>
        <taxon>Cyprinodontiformes</taxon>
        <taxon>Goodeidae</taxon>
        <taxon>Ameca</taxon>
    </lineage>
</organism>
<sequence>MVEEAREGVCPGATADRHITTEGTSQLSPSQCLSRVQLEQDQAALLTSAISIYQMTGYESSAAIPRTGLDKASFLHIQSREAASTLTLQ</sequence>
<dbReference type="Proteomes" id="UP001469553">
    <property type="component" value="Unassembled WGS sequence"/>
</dbReference>
<protein>
    <submittedName>
        <fullName evidence="2">Uncharacterized protein</fullName>
    </submittedName>
</protein>
<comment type="caution">
    <text evidence="2">The sequence shown here is derived from an EMBL/GenBank/DDBJ whole genome shotgun (WGS) entry which is preliminary data.</text>
</comment>
<evidence type="ECO:0000256" key="1">
    <source>
        <dbReference type="SAM" id="MobiDB-lite"/>
    </source>
</evidence>
<dbReference type="EMBL" id="JAHRIP010018929">
    <property type="protein sequence ID" value="MEQ2286500.1"/>
    <property type="molecule type" value="Genomic_DNA"/>
</dbReference>
<name>A0ABV0XYF0_9TELE</name>
<evidence type="ECO:0000313" key="3">
    <source>
        <dbReference type="Proteomes" id="UP001469553"/>
    </source>
</evidence>
<reference evidence="2 3" key="1">
    <citation type="submission" date="2021-06" db="EMBL/GenBank/DDBJ databases">
        <authorList>
            <person name="Palmer J.M."/>
        </authorList>
    </citation>
    <scope>NUCLEOTIDE SEQUENCE [LARGE SCALE GENOMIC DNA]</scope>
    <source>
        <strain evidence="2 3">AS_MEX2019</strain>
        <tissue evidence="2">Muscle</tissue>
    </source>
</reference>
<keyword evidence="3" id="KW-1185">Reference proteome</keyword>
<feature type="region of interest" description="Disordered" evidence="1">
    <location>
        <begin position="1"/>
        <end position="26"/>
    </location>
</feature>
<accession>A0ABV0XYF0</accession>
<evidence type="ECO:0000313" key="2">
    <source>
        <dbReference type="EMBL" id="MEQ2286500.1"/>
    </source>
</evidence>